<evidence type="ECO:0000313" key="3">
    <source>
        <dbReference type="EMBL" id="CAG8960773.1"/>
    </source>
</evidence>
<dbReference type="OrthoDB" id="10690728at2759"/>
<protein>
    <submittedName>
        <fullName evidence="3">Uncharacterized protein</fullName>
    </submittedName>
</protein>
<organism evidence="3 4">
    <name type="scientific">Hymenoscyphus fraxineus</name>
    <dbReference type="NCBI Taxonomy" id="746836"/>
    <lineage>
        <taxon>Eukaryota</taxon>
        <taxon>Fungi</taxon>
        <taxon>Dikarya</taxon>
        <taxon>Ascomycota</taxon>
        <taxon>Pezizomycotina</taxon>
        <taxon>Leotiomycetes</taxon>
        <taxon>Helotiales</taxon>
        <taxon>Helotiaceae</taxon>
        <taxon>Hymenoscyphus</taxon>
    </lineage>
</organism>
<gene>
    <name evidence="3" type="ORF">HYFRA_00002310</name>
</gene>
<evidence type="ECO:0000256" key="2">
    <source>
        <dbReference type="SAM" id="MobiDB-lite"/>
    </source>
</evidence>
<dbReference type="AlphaFoldDB" id="A0A9N9PZ85"/>
<name>A0A9N9PZ85_9HELO</name>
<feature type="region of interest" description="Disordered" evidence="2">
    <location>
        <begin position="224"/>
        <end position="275"/>
    </location>
</feature>
<evidence type="ECO:0000313" key="4">
    <source>
        <dbReference type="Proteomes" id="UP000696280"/>
    </source>
</evidence>
<feature type="coiled-coil region" evidence="1">
    <location>
        <begin position="677"/>
        <end position="704"/>
    </location>
</feature>
<reference evidence="3" key="1">
    <citation type="submission" date="2021-07" db="EMBL/GenBank/DDBJ databases">
        <authorList>
            <person name="Durling M."/>
        </authorList>
    </citation>
    <scope>NUCLEOTIDE SEQUENCE</scope>
</reference>
<dbReference type="EMBL" id="CAJVRL010000103">
    <property type="protein sequence ID" value="CAG8960773.1"/>
    <property type="molecule type" value="Genomic_DNA"/>
</dbReference>
<feature type="compositionally biased region" description="Basic and acidic residues" evidence="2">
    <location>
        <begin position="235"/>
        <end position="264"/>
    </location>
</feature>
<feature type="region of interest" description="Disordered" evidence="2">
    <location>
        <begin position="96"/>
        <end position="189"/>
    </location>
</feature>
<feature type="coiled-coil region" evidence="1">
    <location>
        <begin position="286"/>
        <end position="331"/>
    </location>
</feature>
<keyword evidence="1" id="KW-0175">Coiled coil</keyword>
<feature type="coiled-coil region" evidence="1">
    <location>
        <begin position="458"/>
        <end position="583"/>
    </location>
</feature>
<proteinExistence type="predicted"/>
<evidence type="ECO:0000256" key="1">
    <source>
        <dbReference type="SAM" id="Coils"/>
    </source>
</evidence>
<keyword evidence="4" id="KW-1185">Reference proteome</keyword>
<accession>A0A9N9PZ85</accession>
<sequence>MPCSQKKFPGAFSVFLEVNGRKVLIWTSNPRNEIEENKLATEMASIARVREKEHAEKMARSRGKRLITTPIRPEINKTDIRGSLEPPMVQSAQDKVAPLGLGKVSPITTESPPEIKIRGAAKKEPPKVHTPRPDPTPTPPLDSRNINTISSSPLEDRQLSSPPKPVSPTIPQESIKPPPTYGNRSLQNDNEEENFPFTFVGRLKKENALLRTNLASCEQEVASLKRKRQEETDDRSESKRQEQCFERGNEDPRKQKQETSKSNEHSSLAAETAASEREIASIKWRSKQNAEANARLLEENKELQQRMQSAANAHRTDISDLKDQIDHLKKARQIDAMIVKESSADSQRLKLVKRHFGAFVSKVEVGACLQGFDSCKMNALKQEYDQWIIKLRGLLDGAPVALAEENEPAAFAPSRPQAALCEQREPVKGNAELCQKPADQNDILSYSLKKAIEYNSLYITVRDENETLRREVEVLKRKATGAQFLVKQLEKLREDSVYELSTLKQEKEDLKIASSERKLDLQRQLENGKKLTEQIKSLEVQIEELRKTMTFCNTDLDKQILKIEKLLLQNKELEEELVMFKTTSATKERTLKEQIEEMAKETTIQQEEFATFKKTTLEKTLASEKQLEDLHTTHNSEKTELETRINELLTSAELAKLVFEEERERKSREFELRCAEIQELESSLASCQENARALMKQNEKYRNLVGVFQEHQAVLESTVLELQNQMNSIREAVGGKSCDTVEANRDRVMKFRTSEAMLLKELNMDPKSPTCLFYKDSTGCSKETSFSRKLKEGIK</sequence>
<feature type="compositionally biased region" description="Polar residues" evidence="2">
    <location>
        <begin position="144"/>
        <end position="153"/>
    </location>
</feature>
<dbReference type="Proteomes" id="UP000696280">
    <property type="component" value="Unassembled WGS sequence"/>
</dbReference>
<comment type="caution">
    <text evidence="3">The sequence shown here is derived from an EMBL/GenBank/DDBJ whole genome shotgun (WGS) entry which is preliminary data.</text>
</comment>
<feature type="compositionally biased region" description="Basic and acidic residues" evidence="2">
    <location>
        <begin position="113"/>
        <end position="127"/>
    </location>
</feature>